<feature type="chain" id="PRO_5047243621" description="Ig-like domain-containing protein" evidence="13">
    <location>
        <begin position="29"/>
        <end position="771"/>
    </location>
</feature>
<comment type="similarity">
    <text evidence="10">Belongs to the MHC class I family.</text>
</comment>
<evidence type="ECO:0000256" key="5">
    <source>
        <dbReference type="ARBA" id="ARBA00022859"/>
    </source>
</evidence>
<feature type="transmembrane region" description="Helical" evidence="12">
    <location>
        <begin position="304"/>
        <end position="329"/>
    </location>
</feature>
<evidence type="ECO:0000256" key="12">
    <source>
        <dbReference type="SAM" id="Phobius"/>
    </source>
</evidence>
<dbReference type="InterPro" id="IPR011162">
    <property type="entry name" value="MHC_I/II-like_Ag-recog"/>
</dbReference>
<keyword evidence="15" id="KW-1185">Reference proteome</keyword>
<dbReference type="RefSeq" id="XP_072845050.1">
    <property type="nucleotide sequence ID" value="XM_072988949.1"/>
</dbReference>
<reference evidence="16" key="2">
    <citation type="submission" date="2025-08" db="UniProtKB">
        <authorList>
            <consortium name="RefSeq"/>
        </authorList>
    </citation>
    <scope>IDENTIFICATION</scope>
</reference>
<dbReference type="InterPro" id="IPR013783">
    <property type="entry name" value="Ig-like_fold"/>
</dbReference>
<evidence type="ECO:0000256" key="3">
    <source>
        <dbReference type="ARBA" id="ARBA00022692"/>
    </source>
</evidence>
<dbReference type="PRINTS" id="PR01638">
    <property type="entry name" value="MHCCLASSI"/>
</dbReference>
<dbReference type="InterPro" id="IPR003597">
    <property type="entry name" value="Ig_C1-set"/>
</dbReference>
<dbReference type="SMART" id="SM00407">
    <property type="entry name" value="IGc1"/>
    <property type="match status" value="2"/>
</dbReference>
<dbReference type="Proteomes" id="UP001652642">
    <property type="component" value="Chromosome 2"/>
</dbReference>
<feature type="domain" description="Ig-like" evidence="14">
    <location>
        <begin position="208"/>
        <end position="297"/>
    </location>
</feature>
<feature type="domain" description="Ig-like" evidence="14">
    <location>
        <begin position="611"/>
        <end position="700"/>
    </location>
</feature>
<feature type="signal peptide" evidence="13">
    <location>
        <begin position="1"/>
        <end position="28"/>
    </location>
</feature>
<keyword evidence="6 12" id="KW-1133">Transmembrane helix</keyword>
<evidence type="ECO:0000256" key="11">
    <source>
        <dbReference type="SAM" id="MobiDB-lite"/>
    </source>
</evidence>
<protein>
    <recommendedName>
        <fullName evidence="14">Ig-like domain-containing protein</fullName>
    </recommendedName>
</protein>
<proteinExistence type="inferred from homology"/>
<evidence type="ECO:0000256" key="6">
    <source>
        <dbReference type="ARBA" id="ARBA00022989"/>
    </source>
</evidence>
<evidence type="ECO:0000313" key="15">
    <source>
        <dbReference type="Proteomes" id="UP001652642"/>
    </source>
</evidence>
<keyword evidence="9" id="KW-0325">Glycoprotein</keyword>
<reference evidence="15" key="1">
    <citation type="submission" date="2025-05" db="UniProtKB">
        <authorList>
            <consortium name="RefSeq"/>
        </authorList>
    </citation>
    <scope>NUCLEOTIDE SEQUENCE [LARGE SCALE GENOMIC DNA]</scope>
</reference>
<dbReference type="PANTHER" id="PTHR16675:SF242">
    <property type="entry name" value="MAJOR HISTOCOMPATIBILITY COMPLEX CLASS I-RELATED GENE PROTEIN"/>
    <property type="match status" value="1"/>
</dbReference>
<evidence type="ECO:0000256" key="10">
    <source>
        <dbReference type="RuleBase" id="RU004439"/>
    </source>
</evidence>
<dbReference type="InterPro" id="IPR001039">
    <property type="entry name" value="MHC_I_a_a1/a2"/>
</dbReference>
<evidence type="ECO:0000256" key="4">
    <source>
        <dbReference type="ARBA" id="ARBA00022729"/>
    </source>
</evidence>
<feature type="region of interest" description="Disordered" evidence="11">
    <location>
        <begin position="337"/>
        <end position="372"/>
    </location>
</feature>
<dbReference type="InterPro" id="IPR003006">
    <property type="entry name" value="Ig/MHC_CS"/>
</dbReference>
<dbReference type="Gene3D" id="2.60.40.10">
    <property type="entry name" value="Immunoglobulins"/>
    <property type="match status" value="2"/>
</dbReference>
<dbReference type="Gene3D" id="3.30.500.10">
    <property type="entry name" value="MHC class I-like antigen recognition-like"/>
    <property type="match status" value="2"/>
</dbReference>
<feature type="transmembrane region" description="Helical" evidence="12">
    <location>
        <begin position="713"/>
        <end position="736"/>
    </location>
</feature>
<dbReference type="Pfam" id="PF07654">
    <property type="entry name" value="C1-set"/>
    <property type="match status" value="2"/>
</dbReference>
<keyword evidence="4 13" id="KW-0732">Signal</keyword>
<evidence type="ECO:0000259" key="14">
    <source>
        <dbReference type="PROSITE" id="PS50835"/>
    </source>
</evidence>
<dbReference type="InterPro" id="IPR011161">
    <property type="entry name" value="MHC_I-like_Ag-recog"/>
</dbReference>
<dbReference type="Pfam" id="PF00129">
    <property type="entry name" value="MHC_I"/>
    <property type="match status" value="2"/>
</dbReference>
<dbReference type="InterPro" id="IPR050208">
    <property type="entry name" value="MHC_class-I_related"/>
</dbReference>
<evidence type="ECO:0000256" key="7">
    <source>
        <dbReference type="ARBA" id="ARBA00023136"/>
    </source>
</evidence>
<feature type="transmembrane region" description="Helical" evidence="12">
    <location>
        <begin position="405"/>
        <end position="424"/>
    </location>
</feature>
<sequence length="771" mass="87847">MRGLSGARWLLGAAALLLTGDPFTSSHAHHTLHYFFTGVSEPGQGLPHFTIVGYLDDQQFVRYDSDTRRDLPRAPWIRKVEQEDPQYWDWQTQLSRSWELYFRVTLWSRFNHSQGLHVWQWMHGCELDTDGRKGGHSQFGYDGKDFLSLDKETLTWTAADSRAQVTKRRWEADRVWTEGRKNFLEGDCIKWLQKYLDYGKETLLRTEPPVVTVASKASYGGLERLTCQAYGFYPKEIEATWIKDRESLEAETYRGGVSPNSDGTYYTWLSIEINPEERDLYRCHVEHDGLSEPLDVAWKAPASVGLLVGCILGAVAVLILLVTGVVFCIRKEQEGYRTTPRGKPSANGGKAAQVSSGVARRNSPGLPQVDSESSEVQRLVLHLAPLPRGKSRARFRRRMPRGRRLLSLLRWGAALLLLGGRLVGRGAAASHSLRYVGTVLPEATHGLPQFSLVGYVDDVVISRYDSSTRREWPQARWVKESMDAHFWDTKTQISKGDEQECEMALEMFQNHYNRSESFSCLQWTYGCELSDDGHKNGFDRLAYEGREVMYLNLETLTWVATSRAIPDVIRKWWNADKAYIESQKVYLEGKCIELLQRYLGYGKELLLKKEPPVVKVLRRSDSGNQETLMCRVYGFYPKEIEATWRKDGEVWMEDTFHAGILLNSDGTYYTWLSVQIDPKDVGLYQCHVDHSGLDKPLAVAWEETDGTGLNTELIILIVGAAALVLVMIVVGIILCLKRGRKHNVAYQIASVFDRTKSPLKVRKNPRELEVS</sequence>
<accession>A0ABM5FI22</accession>
<dbReference type="CDD" id="cd07698">
    <property type="entry name" value="IgC1_MHC_I_alpha3"/>
    <property type="match status" value="2"/>
</dbReference>
<name>A0ABM5FI22_9SAUR</name>
<evidence type="ECO:0000256" key="1">
    <source>
        <dbReference type="ARBA" id="ARBA00004479"/>
    </source>
</evidence>
<dbReference type="PROSITE" id="PS00290">
    <property type="entry name" value="IG_MHC"/>
    <property type="match status" value="2"/>
</dbReference>
<dbReference type="SUPFAM" id="SSF48726">
    <property type="entry name" value="Immunoglobulin"/>
    <property type="match status" value="2"/>
</dbReference>
<dbReference type="InterPro" id="IPR036179">
    <property type="entry name" value="Ig-like_dom_sf"/>
</dbReference>
<keyword evidence="8" id="KW-1015">Disulfide bond</keyword>
<dbReference type="PANTHER" id="PTHR16675">
    <property type="entry name" value="MHC CLASS I-RELATED"/>
    <property type="match status" value="1"/>
</dbReference>
<keyword evidence="3 12" id="KW-0812">Transmembrane</keyword>
<dbReference type="InterPro" id="IPR007110">
    <property type="entry name" value="Ig-like_dom"/>
</dbReference>
<organism evidence="15 16">
    <name type="scientific">Pogona vitticeps</name>
    <name type="common">central bearded dragon</name>
    <dbReference type="NCBI Taxonomy" id="103695"/>
    <lineage>
        <taxon>Eukaryota</taxon>
        <taxon>Metazoa</taxon>
        <taxon>Chordata</taxon>
        <taxon>Craniata</taxon>
        <taxon>Vertebrata</taxon>
        <taxon>Euteleostomi</taxon>
        <taxon>Lepidosauria</taxon>
        <taxon>Squamata</taxon>
        <taxon>Bifurcata</taxon>
        <taxon>Unidentata</taxon>
        <taxon>Episquamata</taxon>
        <taxon>Toxicofera</taxon>
        <taxon>Iguania</taxon>
        <taxon>Acrodonta</taxon>
        <taxon>Agamidae</taxon>
        <taxon>Amphibolurinae</taxon>
        <taxon>Pogona</taxon>
    </lineage>
</organism>
<comment type="subcellular location">
    <subcellularLocation>
        <location evidence="1">Membrane</location>
        <topology evidence="1">Single-pass type I membrane protein</topology>
    </subcellularLocation>
</comment>
<dbReference type="InterPro" id="IPR037055">
    <property type="entry name" value="MHC_I-like_Ag-recog_sf"/>
</dbReference>
<evidence type="ECO:0000256" key="2">
    <source>
        <dbReference type="ARBA" id="ARBA00022451"/>
    </source>
</evidence>
<keyword evidence="7 12" id="KW-0472">Membrane</keyword>
<keyword evidence="5" id="KW-0391">Immunity</keyword>
<evidence type="ECO:0000256" key="8">
    <source>
        <dbReference type="ARBA" id="ARBA00023157"/>
    </source>
</evidence>
<keyword evidence="2" id="KW-0490">MHC I</keyword>
<gene>
    <name evidence="16" type="primary">LOC110070870</name>
</gene>
<dbReference type="GeneID" id="110070870"/>
<dbReference type="PROSITE" id="PS50835">
    <property type="entry name" value="IG_LIKE"/>
    <property type="match status" value="2"/>
</dbReference>
<evidence type="ECO:0000256" key="13">
    <source>
        <dbReference type="SAM" id="SignalP"/>
    </source>
</evidence>
<dbReference type="SUPFAM" id="SSF54452">
    <property type="entry name" value="MHC antigen-recognition domain"/>
    <property type="match status" value="2"/>
</dbReference>
<evidence type="ECO:0000256" key="9">
    <source>
        <dbReference type="ARBA" id="ARBA00023180"/>
    </source>
</evidence>
<evidence type="ECO:0000313" key="16">
    <source>
        <dbReference type="RefSeq" id="XP_072845050.1"/>
    </source>
</evidence>